<comment type="subcellular location">
    <subcellularLocation>
        <location evidence="1 9">Cell outer membrane</location>
        <topology evidence="1 9">Multi-pass membrane protein</topology>
    </subcellularLocation>
</comment>
<keyword evidence="6" id="KW-0732">Signal</keyword>
<dbReference type="InterPro" id="IPR018030">
    <property type="entry name" value="Fimbrial_membr_usher_CS"/>
</dbReference>
<evidence type="ECO:0000256" key="4">
    <source>
        <dbReference type="ARBA" id="ARBA00022452"/>
    </source>
</evidence>
<dbReference type="Gene3D" id="2.60.40.2610">
    <property type="entry name" value="Outer membrane usher protein FimD, plug domain"/>
    <property type="match status" value="1"/>
</dbReference>
<dbReference type="AlphaFoldDB" id="A0A559T3E1"/>
<dbReference type="Pfam" id="PF13953">
    <property type="entry name" value="PapC_C"/>
    <property type="match status" value="1"/>
</dbReference>
<dbReference type="OrthoDB" id="6554712at2"/>
<evidence type="ECO:0000313" key="12">
    <source>
        <dbReference type="EMBL" id="TVZ69129.1"/>
    </source>
</evidence>
<evidence type="ECO:0000256" key="1">
    <source>
        <dbReference type="ARBA" id="ARBA00004571"/>
    </source>
</evidence>
<protein>
    <submittedName>
        <fullName evidence="12">Outer membrane usher protein FimD/PapC</fullName>
    </submittedName>
</protein>
<dbReference type="InterPro" id="IPR037224">
    <property type="entry name" value="PapC_N_sf"/>
</dbReference>
<evidence type="ECO:0000259" key="11">
    <source>
        <dbReference type="Pfam" id="PF13954"/>
    </source>
</evidence>
<gene>
    <name evidence="12" type="ORF">FHU10_1604</name>
</gene>
<dbReference type="InterPro" id="IPR043142">
    <property type="entry name" value="PapC-like_C_sf"/>
</dbReference>
<keyword evidence="7 9" id="KW-0472">Membrane</keyword>
<evidence type="ECO:0000256" key="7">
    <source>
        <dbReference type="ARBA" id="ARBA00023136"/>
    </source>
</evidence>
<dbReference type="EMBL" id="VISQ01000001">
    <property type="protein sequence ID" value="TVZ69129.1"/>
    <property type="molecule type" value="Genomic_DNA"/>
</dbReference>
<keyword evidence="5 9" id="KW-0812">Transmembrane</keyword>
<dbReference type="PANTHER" id="PTHR30451:SF10">
    <property type="entry name" value="OUTER MEMBRANE USHER PROTEIN YFCU-RELATED"/>
    <property type="match status" value="1"/>
</dbReference>
<keyword evidence="8 9" id="KW-0998">Cell outer membrane</keyword>
<reference evidence="12" key="2">
    <citation type="submission" date="2019-08" db="EMBL/GenBank/DDBJ databases">
        <title>Investigation of anaerobic lignin degradation for improved lignocellulosic biofuels.</title>
        <authorList>
            <person name="Deangelis K.PhD."/>
        </authorList>
    </citation>
    <scope>NUCLEOTIDE SEQUENCE [LARGE SCALE GENOMIC DNA]</scope>
    <source>
        <strain evidence="12">128R</strain>
    </source>
</reference>
<accession>A0A559T3E1</accession>
<dbReference type="GO" id="GO:0015473">
    <property type="term" value="F:fimbrial usher porin activity"/>
    <property type="evidence" value="ECO:0007669"/>
    <property type="project" value="InterPro"/>
</dbReference>
<dbReference type="Pfam" id="PF13954">
    <property type="entry name" value="PapC_N"/>
    <property type="match status" value="1"/>
</dbReference>
<evidence type="ECO:0000256" key="9">
    <source>
        <dbReference type="RuleBase" id="RU003884"/>
    </source>
</evidence>
<keyword evidence="3 9" id="KW-0813">Transport</keyword>
<evidence type="ECO:0000256" key="3">
    <source>
        <dbReference type="ARBA" id="ARBA00022448"/>
    </source>
</evidence>
<feature type="domain" description="PapC-like C-terminal" evidence="10">
    <location>
        <begin position="762"/>
        <end position="816"/>
    </location>
</feature>
<dbReference type="InterPro" id="IPR025949">
    <property type="entry name" value="PapC-like_C"/>
</dbReference>
<dbReference type="FunFam" id="2.60.40.3110:FF:000001">
    <property type="entry name" value="Putative fimbrial outer membrane usher"/>
    <property type="match status" value="1"/>
</dbReference>
<dbReference type="InterPro" id="IPR042186">
    <property type="entry name" value="FimD_plug_dom"/>
</dbReference>
<dbReference type="InterPro" id="IPR000015">
    <property type="entry name" value="Fimb_usher"/>
</dbReference>
<evidence type="ECO:0000259" key="10">
    <source>
        <dbReference type="Pfam" id="PF13953"/>
    </source>
</evidence>
<keyword evidence="4" id="KW-1134">Transmembrane beta strand</keyword>
<dbReference type="PANTHER" id="PTHR30451">
    <property type="entry name" value="OUTER MEMBRANE USHER PROTEIN"/>
    <property type="match status" value="1"/>
</dbReference>
<comment type="caution">
    <text evidence="12">The sequence shown here is derived from an EMBL/GenBank/DDBJ whole genome shotgun (WGS) entry which is preliminary data.</text>
</comment>
<reference evidence="12" key="1">
    <citation type="submission" date="2019-06" db="EMBL/GenBank/DDBJ databases">
        <authorList>
            <person name="Deangelis K."/>
            <person name="Huntemann M."/>
            <person name="Clum A."/>
            <person name="Pillay M."/>
            <person name="Palaniappan K."/>
            <person name="Varghese N."/>
            <person name="Mikhailova N."/>
            <person name="Stamatis D."/>
            <person name="Reddy T."/>
            <person name="Daum C."/>
            <person name="Shapiro N."/>
            <person name="Ivanova N."/>
            <person name="Kyrpides N."/>
            <person name="Woyke T."/>
        </authorList>
    </citation>
    <scope>NUCLEOTIDE SEQUENCE [LARGE SCALE GENOMIC DNA]</scope>
    <source>
        <strain evidence="12">128R</strain>
    </source>
</reference>
<feature type="domain" description="PapC N-terminal" evidence="11">
    <location>
        <begin position="31"/>
        <end position="181"/>
    </location>
</feature>
<dbReference type="PROSITE" id="PS01151">
    <property type="entry name" value="FIMBRIAL_USHER"/>
    <property type="match status" value="1"/>
</dbReference>
<evidence type="ECO:0000256" key="2">
    <source>
        <dbReference type="ARBA" id="ARBA00008064"/>
    </source>
</evidence>
<sequence>MLNITRWPLSRINFCISIILFGLHSSAYSVEFNTDILDAEDRNNIDLARFAEAGYIIPGDYTLGLMVNEHNIKDVDISFLERPQKVQEENSHPPVEACLTRQLLPFLGLKPDVEEKVTWWHEGTCADFSELPGIVVQGDISAATLKISVPQAWLEYQDANWLPPSRWEDGVTGALVDYNVNSTFTRSKSGEQSQSVSGTGVVGANFGPWRLRGDWQSNYNRTGGNKHNTQNSFDWSRIYAYRSLRDLSAKLTIGEDYLISDLFDSWRYTGISMVSDDRMLPPRLRGYAPEVTGIAKTNAKVIISQQGRVIYQTTVASGPFRIQDLSDSVNGQLDVKVEEQDGSVQTFQVDTATIPYLTRPGQVRYKFSAGRPSTYAHHLEGPAFGQGEVSWGVTNAWSLYGGGIFAGHYNAFAIGIGRDLWELGALSADITQSVAQFPNEGNKQGKSWRLSYSKRFDEINSEVTFAGYRFSERNYMSMGEYLDARYYGNTVNHDKELYTVTANKNFVDTRMSLFLNWSHQTYWDREASDRYSLSLSSYFDLGSWKNMSATVSAARSEYNGRKDDAGYLNISIPFGAGTISYNGVIANDSYAQTAGWYQRLDNGDSYRLQAGTRNGRNDSMSSQASAYYVHNGDTADVTTNISWMQDNYSSAGIALSGGMTATTEGAALHPGGIRGGTRMMVSTDGVSGVPVEKYEHTNRYGIAVVPDVSSYYRVTTSIDVNNLPEDIETSGSAISEAVLTEGAIGFRRFDVIKGEKIIAVINLKDGSHPPFGASVRNAQNKELGIVSEGGLTWISGINPNETLSVNWGSSSSCMIQIPKMIPQGQLLLPCLQKPE</sequence>
<dbReference type="Gene3D" id="2.60.40.3110">
    <property type="match status" value="1"/>
</dbReference>
<dbReference type="Pfam" id="PF00577">
    <property type="entry name" value="Usher"/>
    <property type="match status" value="1"/>
</dbReference>
<evidence type="ECO:0000256" key="8">
    <source>
        <dbReference type="ARBA" id="ARBA00023237"/>
    </source>
</evidence>
<dbReference type="GO" id="GO:0009279">
    <property type="term" value="C:cell outer membrane"/>
    <property type="evidence" value="ECO:0007669"/>
    <property type="project" value="UniProtKB-SubCell"/>
</dbReference>
<keyword evidence="9" id="KW-1029">Fimbrium biogenesis</keyword>
<dbReference type="GO" id="GO:0009297">
    <property type="term" value="P:pilus assembly"/>
    <property type="evidence" value="ECO:0007669"/>
    <property type="project" value="InterPro"/>
</dbReference>
<dbReference type="Gene3D" id="2.60.40.2070">
    <property type="match status" value="1"/>
</dbReference>
<comment type="similarity">
    <text evidence="2 9">Belongs to the fimbrial export usher family.</text>
</comment>
<proteinExistence type="inferred from homology"/>
<evidence type="ECO:0000256" key="5">
    <source>
        <dbReference type="ARBA" id="ARBA00022692"/>
    </source>
</evidence>
<evidence type="ECO:0000256" key="6">
    <source>
        <dbReference type="ARBA" id="ARBA00022729"/>
    </source>
</evidence>
<dbReference type="InterPro" id="IPR025885">
    <property type="entry name" value="PapC_N"/>
</dbReference>
<dbReference type="Gene3D" id="3.10.20.410">
    <property type="match status" value="1"/>
</dbReference>
<name>A0A559T3E1_SERFO</name>
<dbReference type="SUPFAM" id="SSF141729">
    <property type="entry name" value="FimD N-terminal domain-like"/>
    <property type="match status" value="1"/>
</dbReference>
<organism evidence="12">
    <name type="scientific">Serratia fonticola</name>
    <dbReference type="NCBI Taxonomy" id="47917"/>
    <lineage>
        <taxon>Bacteria</taxon>
        <taxon>Pseudomonadati</taxon>
        <taxon>Pseudomonadota</taxon>
        <taxon>Gammaproteobacteria</taxon>
        <taxon>Enterobacterales</taxon>
        <taxon>Yersiniaceae</taxon>
        <taxon>Serratia</taxon>
    </lineage>
</organism>